<sequence length="158" mass="18119">MSTKTKRALILPADQPPPLEKTIVNGRRTPTYALAWFCDPERLYRNLGRAEIEVTGEPWHLWDVVSNRYWRFEDNCGYGLSPIPHQTDDGNFYLVAMFNGAEANHLERIKDIANDPLIQGARIAMGVDGDPELEKTLKWHLWPPRVLHLKMEDVAAVQ</sequence>
<dbReference type="AlphaFoldDB" id="A0AAD7FV38"/>
<reference evidence="1" key="1">
    <citation type="submission" date="2023-03" db="EMBL/GenBank/DDBJ databases">
        <title>Massive genome expansion in bonnet fungi (Mycena s.s.) driven by repeated elements and novel gene families across ecological guilds.</title>
        <authorList>
            <consortium name="Lawrence Berkeley National Laboratory"/>
            <person name="Harder C.B."/>
            <person name="Miyauchi S."/>
            <person name="Viragh M."/>
            <person name="Kuo A."/>
            <person name="Thoen E."/>
            <person name="Andreopoulos B."/>
            <person name="Lu D."/>
            <person name="Skrede I."/>
            <person name="Drula E."/>
            <person name="Henrissat B."/>
            <person name="Morin E."/>
            <person name="Kohler A."/>
            <person name="Barry K."/>
            <person name="LaButti K."/>
            <person name="Morin E."/>
            <person name="Salamov A."/>
            <person name="Lipzen A."/>
            <person name="Mereny Z."/>
            <person name="Hegedus B."/>
            <person name="Baldrian P."/>
            <person name="Stursova M."/>
            <person name="Weitz H."/>
            <person name="Taylor A."/>
            <person name="Grigoriev I.V."/>
            <person name="Nagy L.G."/>
            <person name="Martin F."/>
            <person name="Kauserud H."/>
        </authorList>
    </citation>
    <scope>NUCLEOTIDE SEQUENCE</scope>
    <source>
        <strain evidence="1">9284</strain>
    </source>
</reference>
<organism evidence="1 2">
    <name type="scientific">Roridomyces roridus</name>
    <dbReference type="NCBI Taxonomy" id="1738132"/>
    <lineage>
        <taxon>Eukaryota</taxon>
        <taxon>Fungi</taxon>
        <taxon>Dikarya</taxon>
        <taxon>Basidiomycota</taxon>
        <taxon>Agaricomycotina</taxon>
        <taxon>Agaricomycetes</taxon>
        <taxon>Agaricomycetidae</taxon>
        <taxon>Agaricales</taxon>
        <taxon>Marasmiineae</taxon>
        <taxon>Mycenaceae</taxon>
        <taxon>Roridomyces</taxon>
    </lineage>
</organism>
<dbReference type="Proteomes" id="UP001221142">
    <property type="component" value="Unassembled WGS sequence"/>
</dbReference>
<dbReference type="EMBL" id="JARKIF010000003">
    <property type="protein sequence ID" value="KAJ7644507.1"/>
    <property type="molecule type" value="Genomic_DNA"/>
</dbReference>
<keyword evidence="2" id="KW-1185">Reference proteome</keyword>
<proteinExistence type="predicted"/>
<protein>
    <submittedName>
        <fullName evidence="1">Uncharacterized protein</fullName>
    </submittedName>
</protein>
<accession>A0AAD7FV38</accession>
<comment type="caution">
    <text evidence="1">The sequence shown here is derived from an EMBL/GenBank/DDBJ whole genome shotgun (WGS) entry which is preliminary data.</text>
</comment>
<evidence type="ECO:0000313" key="2">
    <source>
        <dbReference type="Proteomes" id="UP001221142"/>
    </source>
</evidence>
<gene>
    <name evidence="1" type="ORF">FB45DRAFT_898091</name>
</gene>
<name>A0AAD7FV38_9AGAR</name>
<evidence type="ECO:0000313" key="1">
    <source>
        <dbReference type="EMBL" id="KAJ7644507.1"/>
    </source>
</evidence>